<dbReference type="EMBL" id="CP002156">
    <property type="protein sequence ID" value="ADM08915.1"/>
    <property type="molecule type" value="Genomic_DNA"/>
</dbReference>
<keyword evidence="2" id="KW-1185">Reference proteome</keyword>
<evidence type="ECO:0000313" key="1">
    <source>
        <dbReference type="EMBL" id="ADM08915.1"/>
    </source>
</evidence>
<dbReference type="KEGG" id="pbr:PB2503_04202"/>
<dbReference type="Proteomes" id="UP000001302">
    <property type="component" value="Chromosome"/>
</dbReference>
<sequence>MVTGENASSLETAAARDALTSYVAAHLKTSGQLISVGTEIEGNYLFVYHLGGAELVVKRADILSDVASGWSNWVSFRGDGSSASRSLVFTRQYPNGFSPQN</sequence>
<accession>E0TEN2</accession>
<dbReference type="HOGENOM" id="CLU_2288812_0_0_5"/>
<proteinExistence type="predicted"/>
<protein>
    <submittedName>
        <fullName evidence="1">Uncharacterized protein</fullName>
    </submittedName>
</protein>
<organism evidence="1 2">
    <name type="scientific">Parvularcula bermudensis (strain ATCC BAA-594 / HTCC2503 / KCTC 12087)</name>
    <dbReference type="NCBI Taxonomy" id="314260"/>
    <lineage>
        <taxon>Bacteria</taxon>
        <taxon>Pseudomonadati</taxon>
        <taxon>Pseudomonadota</taxon>
        <taxon>Alphaproteobacteria</taxon>
        <taxon>Parvularculales</taxon>
        <taxon>Parvularculaceae</taxon>
        <taxon>Parvularcula</taxon>
    </lineage>
</organism>
<evidence type="ECO:0000313" key="2">
    <source>
        <dbReference type="Proteomes" id="UP000001302"/>
    </source>
</evidence>
<gene>
    <name evidence="1" type="ordered locus">PB2503_04202</name>
</gene>
<reference evidence="1 2" key="2">
    <citation type="journal article" date="2011" name="J. Bacteriol.">
        <title>Complete genome sequence of strain HTCC2503T of Parvularcula bermudensis, the type species of the order "Parvularculales" in the class Alphaproteobacteria.</title>
        <authorList>
            <person name="Oh H.M."/>
            <person name="Kang I."/>
            <person name="Vergin K.L."/>
            <person name="Kang D."/>
            <person name="Rhee K.H."/>
            <person name="Giovannoni S.J."/>
            <person name="Cho J.C."/>
        </authorList>
    </citation>
    <scope>NUCLEOTIDE SEQUENCE [LARGE SCALE GENOMIC DNA]</scope>
    <source>
        <strain evidence="2">ATCC BAA-594 / HTCC2503 / KCTC 12087</strain>
    </source>
</reference>
<dbReference type="AlphaFoldDB" id="E0TEN2"/>
<dbReference type="OrthoDB" id="5741133at2"/>
<name>E0TEN2_PARBH</name>
<reference evidence="2" key="1">
    <citation type="submission" date="2010-08" db="EMBL/GenBank/DDBJ databases">
        <title>Genome sequence of Parvularcula bermudensis HTCC2503.</title>
        <authorList>
            <person name="Kang D.-M."/>
            <person name="Oh H.-M."/>
            <person name="Cho J.-C."/>
        </authorList>
    </citation>
    <scope>NUCLEOTIDE SEQUENCE [LARGE SCALE GENOMIC DNA]</scope>
    <source>
        <strain evidence="2">ATCC BAA-594 / HTCC2503 / KCTC 12087</strain>
    </source>
</reference>
<dbReference type="RefSeq" id="WP_013299889.1">
    <property type="nucleotide sequence ID" value="NC_014414.1"/>
</dbReference>
<dbReference type="STRING" id="314260.PB2503_04202"/>